<dbReference type="Pfam" id="PF05635">
    <property type="entry name" value="23S_rRNA_IVP"/>
    <property type="match status" value="1"/>
</dbReference>
<gene>
    <name evidence="1" type="ORF">DES36_1225</name>
</gene>
<dbReference type="CDD" id="cd16377">
    <property type="entry name" value="23S_rRNA_IVP_like"/>
    <property type="match status" value="1"/>
</dbReference>
<dbReference type="InterPro" id="IPR036583">
    <property type="entry name" value="23S_rRNA_IVS_sf"/>
</dbReference>
<protein>
    <submittedName>
        <fullName evidence="1">Four helix bundle protein</fullName>
    </submittedName>
</protein>
<proteinExistence type="predicted"/>
<dbReference type="PANTHER" id="PTHR38471">
    <property type="entry name" value="FOUR HELIX BUNDLE PROTEIN"/>
    <property type="match status" value="1"/>
</dbReference>
<dbReference type="InterPro" id="IPR012657">
    <property type="entry name" value="23S_rRNA-intervening_sequence"/>
</dbReference>
<dbReference type="Proteomes" id="UP000253490">
    <property type="component" value="Unassembled WGS sequence"/>
</dbReference>
<dbReference type="OrthoDB" id="160990at2"/>
<dbReference type="NCBIfam" id="TIGR02436">
    <property type="entry name" value="four helix bundle protein"/>
    <property type="match status" value="1"/>
</dbReference>
<reference evidence="1 2" key="1">
    <citation type="submission" date="2018-06" db="EMBL/GenBank/DDBJ databases">
        <title>Genomic Encyclopedia of Type Strains, Phase IV (KMG-IV): sequencing the most valuable type-strain genomes for metagenomic binning, comparative biology and taxonomic classification.</title>
        <authorList>
            <person name="Goeker M."/>
        </authorList>
    </citation>
    <scope>NUCLEOTIDE SEQUENCE [LARGE SCALE GENOMIC DNA]</scope>
    <source>
        <strain evidence="1 2">DSM 22112</strain>
    </source>
</reference>
<sequence length="119" mass="13473">MYGATHSLKVWQEAHELVLRIYAVTKTFPKEELYGLTSQIRRAAVSIPSNIIEGKARGTAKELQRFLLIARGSLEELKYQILLAKDLEYMDKNTYSDIVTQANIVGKLLNGFIVSTKQN</sequence>
<comment type="caution">
    <text evidence="1">The sequence shown here is derived from an EMBL/GenBank/DDBJ whole genome shotgun (WGS) entry which is preliminary data.</text>
</comment>
<organism evidence="1 2">
    <name type="scientific">Alkalibaculum bacchi</name>
    <dbReference type="NCBI Taxonomy" id="645887"/>
    <lineage>
        <taxon>Bacteria</taxon>
        <taxon>Bacillati</taxon>
        <taxon>Bacillota</taxon>
        <taxon>Clostridia</taxon>
        <taxon>Eubacteriales</taxon>
        <taxon>Eubacteriaceae</taxon>
        <taxon>Alkalibaculum</taxon>
    </lineage>
</organism>
<name>A0A366HYX1_9FIRM</name>
<keyword evidence="2" id="KW-1185">Reference proteome</keyword>
<dbReference type="SUPFAM" id="SSF158446">
    <property type="entry name" value="IVS-encoded protein-like"/>
    <property type="match status" value="1"/>
</dbReference>
<dbReference type="PANTHER" id="PTHR38471:SF2">
    <property type="entry name" value="FOUR HELIX BUNDLE PROTEIN"/>
    <property type="match status" value="1"/>
</dbReference>
<evidence type="ECO:0000313" key="2">
    <source>
        <dbReference type="Proteomes" id="UP000253490"/>
    </source>
</evidence>
<dbReference type="RefSeq" id="WP_113921650.1">
    <property type="nucleotide sequence ID" value="NZ_QNRX01000022.1"/>
</dbReference>
<dbReference type="Gene3D" id="1.20.1440.60">
    <property type="entry name" value="23S rRNA-intervening sequence"/>
    <property type="match status" value="1"/>
</dbReference>
<dbReference type="AlphaFoldDB" id="A0A366HYX1"/>
<accession>A0A366HYX1</accession>
<evidence type="ECO:0000313" key="1">
    <source>
        <dbReference type="EMBL" id="RBP58580.1"/>
    </source>
</evidence>
<dbReference type="EMBL" id="QNRX01000022">
    <property type="protein sequence ID" value="RBP58580.1"/>
    <property type="molecule type" value="Genomic_DNA"/>
</dbReference>